<sequence length="94" mass="11186">MAIKWNWRLKMQSSTFKIEDLEKARTFENKHFVILSVKMNPEIGHQVFLKSIKNKKTVIIFNQNKAPLCIKVSHEFAQSWKLQKQAETKKRDKV</sequence>
<protein>
    <recommendedName>
        <fullName evidence="3">Phage protein</fullName>
    </recommendedName>
</protein>
<comment type="caution">
    <text evidence="1">The sequence shown here is derived from an EMBL/GenBank/DDBJ whole genome shotgun (WGS) entry which is preliminary data.</text>
</comment>
<proteinExistence type="predicted"/>
<name>A0AB35KBE8_9LACT</name>
<evidence type="ECO:0000313" key="2">
    <source>
        <dbReference type="Proteomes" id="UP001152820"/>
    </source>
</evidence>
<dbReference type="AlphaFoldDB" id="A0AB35KBE8"/>
<dbReference type="EMBL" id="JAOWLO010000002">
    <property type="protein sequence ID" value="MDG5048204.1"/>
    <property type="molecule type" value="Genomic_DNA"/>
</dbReference>
<reference evidence="1" key="2">
    <citation type="journal article" date="2023" name="Food Microbiol.">
        <title>Evaluation of the fermentation potential of lactic acid bacteria isolated from herbs, fruits and vegetables as starter cultures in nut-based milk alternatives.</title>
        <authorList>
            <person name="Huang W."/>
            <person name="Dong A."/>
            <person name="Pham H.T."/>
            <person name="Zhou C."/>
            <person name="Huo Z."/>
            <person name="Watjen A.P."/>
            <person name="Prakash S."/>
            <person name="Bang-Berthelsen C.H."/>
            <person name="Turner M.S."/>
        </authorList>
    </citation>
    <scope>NUCLEOTIDE SEQUENCE</scope>
    <source>
        <strain evidence="1">593</strain>
    </source>
</reference>
<reference evidence="1" key="1">
    <citation type="submission" date="2022-10" db="EMBL/GenBank/DDBJ databases">
        <authorList>
            <person name="Turner M.S."/>
            <person name="Huang W."/>
        </authorList>
    </citation>
    <scope>NUCLEOTIDE SEQUENCE</scope>
    <source>
        <strain evidence="1">593</strain>
    </source>
</reference>
<organism evidence="1 2">
    <name type="scientific">Lactococcus lactis</name>
    <dbReference type="NCBI Taxonomy" id="1358"/>
    <lineage>
        <taxon>Bacteria</taxon>
        <taxon>Bacillati</taxon>
        <taxon>Bacillota</taxon>
        <taxon>Bacilli</taxon>
        <taxon>Lactobacillales</taxon>
        <taxon>Streptococcaceae</taxon>
        <taxon>Lactococcus</taxon>
    </lineage>
</organism>
<accession>A0AB35KBE8</accession>
<gene>
    <name evidence="1" type="ORF">OGZ38_03430</name>
</gene>
<evidence type="ECO:0008006" key="3">
    <source>
        <dbReference type="Google" id="ProtNLM"/>
    </source>
</evidence>
<evidence type="ECO:0000313" key="1">
    <source>
        <dbReference type="EMBL" id="MDG5048204.1"/>
    </source>
</evidence>
<dbReference type="Proteomes" id="UP001152820">
    <property type="component" value="Unassembled WGS sequence"/>
</dbReference>
<dbReference type="RefSeq" id="WP_278199889.1">
    <property type="nucleotide sequence ID" value="NZ_JAOWLO010000002.1"/>
</dbReference>